<dbReference type="NCBIfam" id="NF037979">
    <property type="entry name" value="Na_transp"/>
    <property type="match status" value="1"/>
</dbReference>
<feature type="transmembrane region" description="Helical" evidence="6">
    <location>
        <begin position="419"/>
        <end position="445"/>
    </location>
</feature>
<feature type="transmembrane region" description="Helical" evidence="6">
    <location>
        <begin position="379"/>
        <end position="399"/>
    </location>
</feature>
<dbReference type="CDD" id="cd10336">
    <property type="entry name" value="SLC6sbd_Tyt1-Like"/>
    <property type="match status" value="1"/>
</dbReference>
<dbReference type="InterPro" id="IPR047218">
    <property type="entry name" value="YocR/YhdH-like"/>
</dbReference>
<proteinExistence type="predicted"/>
<dbReference type="EMBL" id="LRQE01000004">
    <property type="protein sequence ID" value="KXA31744.1"/>
    <property type="molecule type" value="Genomic_DNA"/>
</dbReference>
<comment type="caution">
    <text evidence="7">The sequence shown here is derived from an EMBL/GenBank/DDBJ whole genome shotgun (WGS) entry which is preliminary data.</text>
</comment>
<evidence type="ECO:0000256" key="1">
    <source>
        <dbReference type="ARBA" id="ARBA00004141"/>
    </source>
</evidence>
<dbReference type="PROSITE" id="PS50267">
    <property type="entry name" value="NA_NEUROTRAN_SYMP_3"/>
    <property type="match status" value="1"/>
</dbReference>
<protein>
    <submittedName>
        <fullName evidence="7">Sodium:neurotransmitter symporter family protein</fullName>
    </submittedName>
</protein>
<feature type="transmembrane region" description="Helical" evidence="6">
    <location>
        <begin position="263"/>
        <end position="284"/>
    </location>
</feature>
<name>A0A133PSD5_9FIRM</name>
<comment type="subcellular location">
    <subcellularLocation>
        <location evidence="1">Membrane</location>
        <topology evidence="1">Multi-pass membrane protein</topology>
    </subcellularLocation>
</comment>
<evidence type="ECO:0000313" key="8">
    <source>
        <dbReference type="Proteomes" id="UP000070174"/>
    </source>
</evidence>
<dbReference type="RefSeq" id="WP_060799604.1">
    <property type="nucleotide sequence ID" value="NZ_KQ957086.1"/>
</dbReference>
<feature type="transmembrane region" description="Helical" evidence="6">
    <location>
        <begin position="41"/>
        <end position="63"/>
    </location>
</feature>
<dbReference type="PANTHER" id="PTHR42948">
    <property type="entry name" value="TRANSPORTER"/>
    <property type="match status" value="1"/>
</dbReference>
<dbReference type="PRINTS" id="PR00176">
    <property type="entry name" value="NANEUSMPORT"/>
</dbReference>
<dbReference type="InterPro" id="IPR000175">
    <property type="entry name" value="Na/ntran_symport"/>
</dbReference>
<evidence type="ECO:0000256" key="3">
    <source>
        <dbReference type="ARBA" id="ARBA00022692"/>
    </source>
</evidence>
<keyword evidence="3 6" id="KW-0812">Transmembrane</keyword>
<feature type="transmembrane region" description="Helical" evidence="6">
    <location>
        <begin position="225"/>
        <end position="251"/>
    </location>
</feature>
<keyword evidence="2" id="KW-0813">Transport</keyword>
<dbReference type="SUPFAM" id="SSF161070">
    <property type="entry name" value="SNF-like"/>
    <property type="match status" value="1"/>
</dbReference>
<evidence type="ECO:0000256" key="6">
    <source>
        <dbReference type="SAM" id="Phobius"/>
    </source>
</evidence>
<feature type="transmembrane region" description="Helical" evidence="6">
    <location>
        <begin position="185"/>
        <end position="205"/>
    </location>
</feature>
<sequence>MDNNLKTRDGFKSKWGFILACIGSAVGMGNIWRFPIMVSTYGGMTFLIPYFIFVTLIGSTGVISEMALGRSAEAGPVGAFGKCTELRTGNKKPGELIGLIPVLGSLALAIGYTCVMAWIFKYTFLSLSGHLYEMGQDMDVIGGTFGLTARAFGANTWVVIAILASFAIMVMGVSGGIEKANKIMMPALFILFVGLAFYICTLPGASNGYKYIFTVNPDGLKDPKVWIFAFGQAFFSLSVAGSGTVIYGSYLPKNECIPSSARNVAVFDTIAALLAAFVIIPAMAAADAPLNTGGPGLMFIFLVNVFNGMPIGRIIGMIFYICVLFAGVSSIINLYETPVAYLQEKFNASRFLATTIIHIVGCVVAILIQGIVSGWMDVVSIYICPLGAALAGIMFLWVAGKDYVLAAVNEGSPKGIGGWYYPLAKYVYVTAAIVALIAGAILGGIG</sequence>
<organism evidence="7">
    <name type="scientific">Peptoniphilus harei</name>
    <dbReference type="NCBI Taxonomy" id="54005"/>
    <lineage>
        <taxon>Bacteria</taxon>
        <taxon>Bacillati</taxon>
        <taxon>Bacillota</taxon>
        <taxon>Tissierellia</taxon>
        <taxon>Tissierellales</taxon>
        <taxon>Peptoniphilaceae</taxon>
        <taxon>Peptoniphilus</taxon>
    </lineage>
</organism>
<keyword evidence="4 6" id="KW-1133">Transmembrane helix</keyword>
<evidence type="ECO:0000256" key="4">
    <source>
        <dbReference type="ARBA" id="ARBA00022989"/>
    </source>
</evidence>
<accession>A0A133PSD5</accession>
<feature type="transmembrane region" description="Helical" evidence="6">
    <location>
        <begin position="290"/>
        <end position="307"/>
    </location>
</feature>
<evidence type="ECO:0000256" key="5">
    <source>
        <dbReference type="ARBA" id="ARBA00023136"/>
    </source>
</evidence>
<dbReference type="PANTHER" id="PTHR42948:SF1">
    <property type="entry name" value="TRANSPORTER"/>
    <property type="match status" value="1"/>
</dbReference>
<dbReference type="InterPro" id="IPR037272">
    <property type="entry name" value="SNS_sf"/>
</dbReference>
<reference evidence="7 8" key="1">
    <citation type="submission" date="2016-01" db="EMBL/GenBank/DDBJ databases">
        <authorList>
            <person name="Oliw E.H."/>
        </authorList>
    </citation>
    <scope>NUCLEOTIDE SEQUENCE [LARGE SCALE GENOMIC DNA]</scope>
    <source>
        <strain evidence="7 8">CMW7756A</strain>
    </source>
</reference>
<dbReference type="GO" id="GO:0016020">
    <property type="term" value="C:membrane"/>
    <property type="evidence" value="ECO:0007669"/>
    <property type="project" value="UniProtKB-SubCell"/>
</dbReference>
<evidence type="ECO:0000256" key="2">
    <source>
        <dbReference type="ARBA" id="ARBA00022448"/>
    </source>
</evidence>
<evidence type="ECO:0000313" key="7">
    <source>
        <dbReference type="EMBL" id="KXA31744.1"/>
    </source>
</evidence>
<feature type="transmembrane region" description="Helical" evidence="6">
    <location>
        <begin position="352"/>
        <end position="372"/>
    </location>
</feature>
<gene>
    <name evidence="7" type="ORF">HMPREF3229_00273</name>
</gene>
<feature type="transmembrane region" description="Helical" evidence="6">
    <location>
        <begin position="154"/>
        <end position="173"/>
    </location>
</feature>
<dbReference type="Pfam" id="PF00209">
    <property type="entry name" value="SNF"/>
    <property type="match status" value="2"/>
</dbReference>
<feature type="transmembrane region" description="Helical" evidence="6">
    <location>
        <begin position="96"/>
        <end position="120"/>
    </location>
</feature>
<feature type="transmembrane region" description="Helical" evidence="6">
    <location>
        <begin position="314"/>
        <end position="332"/>
    </location>
</feature>
<dbReference type="PATRIC" id="fig|54005.3.peg.269"/>
<dbReference type="AlphaFoldDB" id="A0A133PSD5"/>
<keyword evidence="5 6" id="KW-0472">Membrane</keyword>
<feature type="transmembrane region" description="Helical" evidence="6">
    <location>
        <begin position="15"/>
        <end position="35"/>
    </location>
</feature>
<dbReference type="Proteomes" id="UP000070174">
    <property type="component" value="Unassembled WGS sequence"/>
</dbReference>